<dbReference type="Proteomes" id="UP000027135">
    <property type="component" value="Unassembled WGS sequence"/>
</dbReference>
<sequence>MLQTYQQYLKWSLKSSLSIFQRSYLWSLEKRATKQKHDVSVYNWVRIWIYKEELLLLYTG</sequence>
<dbReference type="InParanoid" id="A0A067RA89"/>
<organism evidence="1 2">
    <name type="scientific">Zootermopsis nevadensis</name>
    <name type="common">Dampwood termite</name>
    <dbReference type="NCBI Taxonomy" id="136037"/>
    <lineage>
        <taxon>Eukaryota</taxon>
        <taxon>Metazoa</taxon>
        <taxon>Ecdysozoa</taxon>
        <taxon>Arthropoda</taxon>
        <taxon>Hexapoda</taxon>
        <taxon>Insecta</taxon>
        <taxon>Pterygota</taxon>
        <taxon>Neoptera</taxon>
        <taxon>Polyneoptera</taxon>
        <taxon>Dictyoptera</taxon>
        <taxon>Blattodea</taxon>
        <taxon>Blattoidea</taxon>
        <taxon>Termitoidae</taxon>
        <taxon>Termopsidae</taxon>
        <taxon>Zootermopsis</taxon>
    </lineage>
</organism>
<reference evidence="1 2" key="1">
    <citation type="journal article" date="2014" name="Nat. Commun.">
        <title>Molecular traces of alternative social organization in a termite genome.</title>
        <authorList>
            <person name="Terrapon N."/>
            <person name="Li C."/>
            <person name="Robertson H.M."/>
            <person name="Ji L."/>
            <person name="Meng X."/>
            <person name="Booth W."/>
            <person name="Chen Z."/>
            <person name="Childers C.P."/>
            <person name="Glastad K.M."/>
            <person name="Gokhale K."/>
            <person name="Gowin J."/>
            <person name="Gronenberg W."/>
            <person name="Hermansen R.A."/>
            <person name="Hu H."/>
            <person name="Hunt B.G."/>
            <person name="Huylmans A.K."/>
            <person name="Khalil S.M."/>
            <person name="Mitchell R.D."/>
            <person name="Munoz-Torres M.C."/>
            <person name="Mustard J.A."/>
            <person name="Pan H."/>
            <person name="Reese J.T."/>
            <person name="Scharf M.E."/>
            <person name="Sun F."/>
            <person name="Vogel H."/>
            <person name="Xiao J."/>
            <person name="Yang W."/>
            <person name="Yang Z."/>
            <person name="Yang Z."/>
            <person name="Zhou J."/>
            <person name="Zhu J."/>
            <person name="Brent C.S."/>
            <person name="Elsik C.G."/>
            <person name="Goodisman M.A."/>
            <person name="Liberles D.A."/>
            <person name="Roe R.M."/>
            <person name="Vargo E.L."/>
            <person name="Vilcinskas A."/>
            <person name="Wang J."/>
            <person name="Bornberg-Bauer E."/>
            <person name="Korb J."/>
            <person name="Zhang G."/>
            <person name="Liebig J."/>
        </authorList>
    </citation>
    <scope>NUCLEOTIDE SEQUENCE [LARGE SCALE GENOMIC DNA]</scope>
    <source>
        <tissue evidence="1">Whole organism</tissue>
    </source>
</reference>
<accession>A0A067RA89</accession>
<evidence type="ECO:0000313" key="2">
    <source>
        <dbReference type="Proteomes" id="UP000027135"/>
    </source>
</evidence>
<protein>
    <submittedName>
        <fullName evidence="1">Uncharacterized protein</fullName>
    </submittedName>
</protein>
<name>A0A067RA89_ZOONE</name>
<dbReference type="AlphaFoldDB" id="A0A067RA89"/>
<dbReference type="EMBL" id="KK852784">
    <property type="protein sequence ID" value="KDR16598.1"/>
    <property type="molecule type" value="Genomic_DNA"/>
</dbReference>
<proteinExistence type="predicted"/>
<evidence type="ECO:0000313" key="1">
    <source>
        <dbReference type="EMBL" id="KDR16598.1"/>
    </source>
</evidence>
<keyword evidence="2" id="KW-1185">Reference proteome</keyword>
<gene>
    <name evidence="1" type="ORF">L798_09914</name>
</gene>